<gene>
    <name evidence="1" type="ORF">MNBD_GAMMA12-2577</name>
</gene>
<sequence>MSIVDRAFDKIDYYLNEAENAPVNNVEACIKYLRVAKLAIAGLGNEADSILIESHIVA</sequence>
<organism evidence="1">
    <name type="scientific">hydrothermal vent metagenome</name>
    <dbReference type="NCBI Taxonomy" id="652676"/>
    <lineage>
        <taxon>unclassified sequences</taxon>
        <taxon>metagenomes</taxon>
        <taxon>ecological metagenomes</taxon>
    </lineage>
</organism>
<reference evidence="1" key="1">
    <citation type="submission" date="2018-06" db="EMBL/GenBank/DDBJ databases">
        <authorList>
            <person name="Zhirakovskaya E."/>
        </authorList>
    </citation>
    <scope>NUCLEOTIDE SEQUENCE</scope>
</reference>
<protein>
    <submittedName>
        <fullName evidence="1">Uncharacterized protein</fullName>
    </submittedName>
</protein>
<name>A0A3B0YR71_9ZZZZ</name>
<evidence type="ECO:0000313" key="1">
    <source>
        <dbReference type="EMBL" id="VAW76819.1"/>
    </source>
</evidence>
<dbReference type="EMBL" id="UOFL01000114">
    <property type="protein sequence ID" value="VAW76819.1"/>
    <property type="molecule type" value="Genomic_DNA"/>
</dbReference>
<accession>A0A3B0YR71</accession>
<dbReference type="AlphaFoldDB" id="A0A3B0YR71"/>
<proteinExistence type="predicted"/>